<gene>
    <name evidence="3" type="ORF">CCMP2556_LOCUS52871</name>
</gene>
<reference evidence="3 4" key="1">
    <citation type="submission" date="2024-02" db="EMBL/GenBank/DDBJ databases">
        <authorList>
            <person name="Chen Y."/>
            <person name="Shah S."/>
            <person name="Dougan E. K."/>
            <person name="Thang M."/>
            <person name="Chan C."/>
        </authorList>
    </citation>
    <scope>NUCLEOTIDE SEQUENCE [LARGE SCALE GENOMIC DNA]</scope>
</reference>
<keyword evidence="4" id="KW-1185">Reference proteome</keyword>
<dbReference type="SUPFAM" id="SSF52540">
    <property type="entry name" value="P-loop containing nucleoside triphosphate hydrolases"/>
    <property type="match status" value="1"/>
</dbReference>
<dbReference type="InterPro" id="IPR006073">
    <property type="entry name" value="GTP-bd"/>
</dbReference>
<dbReference type="EMBL" id="CAXAMN010027994">
    <property type="protein sequence ID" value="CAK9114339.1"/>
    <property type="molecule type" value="Genomic_DNA"/>
</dbReference>
<dbReference type="Pfam" id="PF01926">
    <property type="entry name" value="MMR_HSR1"/>
    <property type="match status" value="1"/>
</dbReference>
<proteinExistence type="predicted"/>
<feature type="compositionally biased region" description="Acidic residues" evidence="1">
    <location>
        <begin position="105"/>
        <end position="116"/>
    </location>
</feature>
<dbReference type="PANTHER" id="PTHR43834">
    <property type="entry name" value="GTPASE DER"/>
    <property type="match status" value="1"/>
</dbReference>
<organism evidence="3 4">
    <name type="scientific">Durusdinium trenchii</name>
    <dbReference type="NCBI Taxonomy" id="1381693"/>
    <lineage>
        <taxon>Eukaryota</taxon>
        <taxon>Sar</taxon>
        <taxon>Alveolata</taxon>
        <taxon>Dinophyceae</taxon>
        <taxon>Suessiales</taxon>
        <taxon>Symbiodiniaceae</taxon>
        <taxon>Durusdinium</taxon>
    </lineage>
</organism>
<comment type="caution">
    <text evidence="3">The sequence shown here is derived from an EMBL/GenBank/DDBJ whole genome shotgun (WGS) entry which is preliminary data.</text>
</comment>
<evidence type="ECO:0000256" key="1">
    <source>
        <dbReference type="SAM" id="MobiDB-lite"/>
    </source>
</evidence>
<name>A0ABP0SPJ9_9DINO</name>
<sequence>MSPKLPVPGARFADRSTGDVRRPREGRRATQSRRGKADARDSPEQDTFNRTRSPSDDALEPGDEGDFMEFDEEDDEDWDEESFAMRFEDDEFQESASVRPPPGLEEFEEDWDDLDEGFGMPFSEEDDGATEGDENRETSGFVGSVFDGMDAPAGAQVTSIPSYEELSLLYDDFPVQGQTVQKEPEKPTPTPEVALKEKEPSRAKRTLEYMEEREYEVIAEGIAVRTLPDERSPRTGEILRQGEKFTAIEAQDGRGNDPRLYLRLPEGRGWVFNDEKIYPGLPSVKLTAQVAAERLAKKPTPVKRPLVAVVGRPNVGKSTLVNRICDVPDVIGGITHDEISVTHDRTYKQAEHTDDCGDTYLFDVVDAGGMVFEDSLETVTFQNEIKFQIDVALREACAAVMVVDGNVGVTSDHLKVAEYLKKTYISKGLRVVLAVAKCDRLESMDIKVYCKAGMDGMARLQDIASTEDSEFHTEYQDFEQLSVHAQAKVSKISCPDSISTRDSNTEHPDLSLSAPLDVTNLRDASEGASPATELSPLRRISWADEDESEVHLLELFAKPG</sequence>
<evidence type="ECO:0000259" key="2">
    <source>
        <dbReference type="Pfam" id="PF01926"/>
    </source>
</evidence>
<dbReference type="Gene3D" id="3.40.50.300">
    <property type="entry name" value="P-loop containing nucleotide triphosphate hydrolases"/>
    <property type="match status" value="1"/>
</dbReference>
<feature type="compositionally biased region" description="Basic and acidic residues" evidence="1">
    <location>
        <begin position="35"/>
        <end position="55"/>
    </location>
</feature>
<evidence type="ECO:0000313" key="4">
    <source>
        <dbReference type="Proteomes" id="UP001642484"/>
    </source>
</evidence>
<feature type="domain" description="G" evidence="2">
    <location>
        <begin position="307"/>
        <end position="427"/>
    </location>
</feature>
<accession>A0ABP0SPJ9</accession>
<feature type="region of interest" description="Disordered" evidence="1">
    <location>
        <begin position="179"/>
        <end position="201"/>
    </location>
</feature>
<dbReference type="PANTHER" id="PTHR43834:SF6">
    <property type="entry name" value="GTPASE DER"/>
    <property type="match status" value="1"/>
</dbReference>
<dbReference type="Proteomes" id="UP001642484">
    <property type="component" value="Unassembled WGS sequence"/>
</dbReference>
<feature type="compositionally biased region" description="Basic and acidic residues" evidence="1">
    <location>
        <begin position="12"/>
        <end position="28"/>
    </location>
</feature>
<feature type="region of interest" description="Disordered" evidence="1">
    <location>
        <begin position="1"/>
        <end position="148"/>
    </location>
</feature>
<protein>
    <recommendedName>
        <fullName evidence="2">G domain-containing protein</fullName>
    </recommendedName>
</protein>
<feature type="compositionally biased region" description="Acidic residues" evidence="1">
    <location>
        <begin position="123"/>
        <end position="134"/>
    </location>
</feature>
<evidence type="ECO:0000313" key="3">
    <source>
        <dbReference type="EMBL" id="CAK9114339.1"/>
    </source>
</evidence>
<feature type="compositionally biased region" description="Acidic residues" evidence="1">
    <location>
        <begin position="57"/>
        <end position="93"/>
    </location>
</feature>
<dbReference type="InterPro" id="IPR027417">
    <property type="entry name" value="P-loop_NTPase"/>
</dbReference>